<dbReference type="SUPFAM" id="SSF51658">
    <property type="entry name" value="Xylose isomerase-like"/>
    <property type="match status" value="1"/>
</dbReference>
<proteinExistence type="predicted"/>
<comment type="caution">
    <text evidence="2">The sequence shown here is derived from an EMBL/GenBank/DDBJ whole genome shotgun (WGS) entry which is preliminary data.</text>
</comment>
<evidence type="ECO:0000313" key="2">
    <source>
        <dbReference type="EMBL" id="MPM71325.1"/>
    </source>
</evidence>
<dbReference type="Gene3D" id="3.20.20.150">
    <property type="entry name" value="Divalent-metal-dependent TIM barrel enzymes"/>
    <property type="match status" value="1"/>
</dbReference>
<dbReference type="EMBL" id="VSSQ01024037">
    <property type="protein sequence ID" value="MPM71325.1"/>
    <property type="molecule type" value="Genomic_DNA"/>
</dbReference>
<dbReference type="InterPro" id="IPR036237">
    <property type="entry name" value="Xyl_isomerase-like_sf"/>
</dbReference>
<accession>A0A645C1B0</accession>
<protein>
    <recommendedName>
        <fullName evidence="1">Xylose isomerase-like TIM barrel domain-containing protein</fullName>
    </recommendedName>
</protein>
<name>A0A645C1B0_9ZZZZ</name>
<dbReference type="InterPro" id="IPR013022">
    <property type="entry name" value="Xyl_isomerase-like_TIM-brl"/>
</dbReference>
<dbReference type="PANTHER" id="PTHR12110:SF41">
    <property type="entry name" value="INOSOSE DEHYDRATASE"/>
    <property type="match status" value="1"/>
</dbReference>
<dbReference type="Pfam" id="PF01261">
    <property type="entry name" value="AP_endonuc_2"/>
    <property type="match status" value="1"/>
</dbReference>
<evidence type="ECO:0000259" key="1">
    <source>
        <dbReference type="Pfam" id="PF01261"/>
    </source>
</evidence>
<gene>
    <name evidence="2" type="ORF">SDC9_118289</name>
</gene>
<dbReference type="PANTHER" id="PTHR12110">
    <property type="entry name" value="HYDROXYPYRUVATE ISOMERASE"/>
    <property type="match status" value="1"/>
</dbReference>
<dbReference type="AlphaFoldDB" id="A0A645C1B0"/>
<feature type="domain" description="Xylose isomerase-like TIM barrel" evidence="1">
    <location>
        <begin position="26"/>
        <end position="243"/>
    </location>
</feature>
<sequence length="275" mass="30460">MWTISGFADEVADDFAAQLEFLNQRGIRFTELRSAWGVRVCDLNDTQVHRIKQMLDDSGIAVSALGTDLGKIRLDDDFGAQLDRARRAADIAWYLETSDVRGFSFFMDGDDDPQACRDEVIDRIGQLVAILDEAQIRYLHENESDVWGATPQRCADLASQMPRLGFGLILDPANYVQANVRPYSDAYPVVQQATRYVHVKDAHLSDGTICVAGEGDGQWPELLAALKNDGYDGFLSVEPHLARQEAFGGFSGADAWTRAHESLIRLLSAADVPYS</sequence>
<organism evidence="2">
    <name type="scientific">bioreactor metagenome</name>
    <dbReference type="NCBI Taxonomy" id="1076179"/>
    <lineage>
        <taxon>unclassified sequences</taxon>
        <taxon>metagenomes</taxon>
        <taxon>ecological metagenomes</taxon>
    </lineage>
</organism>
<reference evidence="2" key="1">
    <citation type="submission" date="2019-08" db="EMBL/GenBank/DDBJ databases">
        <authorList>
            <person name="Kucharzyk K."/>
            <person name="Murdoch R.W."/>
            <person name="Higgins S."/>
            <person name="Loffler F."/>
        </authorList>
    </citation>
    <scope>NUCLEOTIDE SEQUENCE</scope>
</reference>
<dbReference type="InterPro" id="IPR050312">
    <property type="entry name" value="IolE/XylAMocC-like"/>
</dbReference>